<dbReference type="InterPro" id="IPR051262">
    <property type="entry name" value="SMP-30/CGR1_Lactonase"/>
</dbReference>
<dbReference type="AlphaFoldDB" id="A0A1G6X8Q1"/>
<protein>
    <submittedName>
        <fullName evidence="4">Gluconolactonase</fullName>
    </submittedName>
</protein>
<dbReference type="Gene3D" id="2.120.10.30">
    <property type="entry name" value="TolB, C-terminal domain"/>
    <property type="match status" value="1"/>
</dbReference>
<dbReference type="InterPro" id="IPR005511">
    <property type="entry name" value="SMP-30"/>
</dbReference>
<dbReference type="GO" id="GO:0046872">
    <property type="term" value="F:metal ion binding"/>
    <property type="evidence" value="ECO:0007669"/>
    <property type="project" value="UniProtKB-KW"/>
</dbReference>
<feature type="domain" description="SMP-30/Gluconolactonase/LRE-like region" evidence="3">
    <location>
        <begin position="44"/>
        <end position="281"/>
    </location>
</feature>
<organism evidence="4 5">
    <name type="scientific">Paraburkholderia lycopersici</name>
    <dbReference type="NCBI Taxonomy" id="416944"/>
    <lineage>
        <taxon>Bacteria</taxon>
        <taxon>Pseudomonadati</taxon>
        <taxon>Pseudomonadota</taxon>
        <taxon>Betaproteobacteria</taxon>
        <taxon>Burkholderiales</taxon>
        <taxon>Burkholderiaceae</taxon>
        <taxon>Paraburkholderia</taxon>
    </lineage>
</organism>
<dbReference type="RefSeq" id="WP_092001934.1">
    <property type="nucleotide sequence ID" value="NZ_FMYQ01000024.1"/>
</dbReference>
<dbReference type="SUPFAM" id="SSF63829">
    <property type="entry name" value="Calcium-dependent phosphotriesterase"/>
    <property type="match status" value="1"/>
</dbReference>
<dbReference type="InterPro" id="IPR013658">
    <property type="entry name" value="SGL"/>
</dbReference>
<dbReference type="PANTHER" id="PTHR47572">
    <property type="entry name" value="LIPOPROTEIN-RELATED"/>
    <property type="match status" value="1"/>
</dbReference>
<dbReference type="Pfam" id="PF08450">
    <property type="entry name" value="SGL"/>
    <property type="match status" value="1"/>
</dbReference>
<dbReference type="STRING" id="416944.SAMN05421548_124103"/>
<feature type="binding site" evidence="2">
    <location>
        <position position="176"/>
    </location>
    <ligand>
        <name>a divalent metal cation</name>
        <dbReference type="ChEBI" id="CHEBI:60240"/>
    </ligand>
</feature>
<dbReference type="EMBL" id="FMYQ01000024">
    <property type="protein sequence ID" value="SDD74183.1"/>
    <property type="molecule type" value="Genomic_DNA"/>
</dbReference>
<gene>
    <name evidence="4" type="ORF">SAMN05421548_124103</name>
</gene>
<accession>A0A1G6X8Q1</accession>
<evidence type="ECO:0000313" key="5">
    <source>
        <dbReference type="Proteomes" id="UP000198908"/>
    </source>
</evidence>
<feature type="binding site" evidence="2">
    <location>
        <position position="129"/>
    </location>
    <ligand>
        <name>substrate</name>
    </ligand>
</feature>
<feature type="active site" description="Proton donor/acceptor" evidence="1">
    <location>
        <position position="224"/>
    </location>
</feature>
<evidence type="ECO:0000256" key="1">
    <source>
        <dbReference type="PIRSR" id="PIRSR605511-1"/>
    </source>
</evidence>
<dbReference type="OrthoDB" id="502821at2"/>
<name>A0A1G6X8Q1_9BURK</name>
<comment type="cofactor">
    <cofactor evidence="2">
        <name>Zn(2+)</name>
        <dbReference type="ChEBI" id="CHEBI:29105"/>
    </cofactor>
    <text evidence="2">Binds 1 divalent metal cation per subunit.</text>
</comment>
<evidence type="ECO:0000259" key="3">
    <source>
        <dbReference type="Pfam" id="PF08450"/>
    </source>
</evidence>
<evidence type="ECO:0000256" key="2">
    <source>
        <dbReference type="PIRSR" id="PIRSR605511-2"/>
    </source>
</evidence>
<dbReference type="Proteomes" id="UP000198908">
    <property type="component" value="Unassembled WGS sequence"/>
</dbReference>
<keyword evidence="2" id="KW-0479">Metal-binding</keyword>
<dbReference type="PANTHER" id="PTHR47572:SF5">
    <property type="entry name" value="BLR2277 PROTEIN"/>
    <property type="match status" value="1"/>
</dbReference>
<feature type="binding site" evidence="2">
    <location>
        <position position="224"/>
    </location>
    <ligand>
        <name>a divalent metal cation</name>
        <dbReference type="ChEBI" id="CHEBI:60240"/>
    </ligand>
</feature>
<proteinExistence type="predicted"/>
<keyword evidence="5" id="KW-1185">Reference proteome</keyword>
<reference evidence="5" key="1">
    <citation type="submission" date="2016-09" db="EMBL/GenBank/DDBJ databases">
        <authorList>
            <person name="Varghese N."/>
            <person name="Submissions S."/>
        </authorList>
    </citation>
    <scope>NUCLEOTIDE SEQUENCE [LARGE SCALE GENOMIC DNA]</scope>
    <source>
        <strain evidence="5">TNe-862</strain>
    </source>
</reference>
<dbReference type="InterPro" id="IPR011042">
    <property type="entry name" value="6-blade_b-propeller_TolB-like"/>
</dbReference>
<feature type="binding site" evidence="2">
    <location>
        <position position="44"/>
    </location>
    <ligand>
        <name>a divalent metal cation</name>
        <dbReference type="ChEBI" id="CHEBI:60240"/>
    </ligand>
</feature>
<evidence type="ECO:0000313" key="4">
    <source>
        <dbReference type="EMBL" id="SDD74183.1"/>
    </source>
</evidence>
<sequence length="312" mass="33693">MFAPPPAVQAEEFVRIPSEFHVKGRRSTWVDVQLHGADAPAFLEGPSFDREGNLWVVDIPWGRLFKITPDARVSCELEYDGEPNGLKFHRDGRAFIADCKNGLMVFDPATGKIEPFLERALVQRFKGLNDLVFASNGDVYFTDQGQTGLHDATGKLYRLDRNGRLDCLLGNVPSPNGLVLNEKTNTVFLAVTRDNAIWRVPLVRDGLVTKVGVYVQMSGGGGPDGVALAADGSLAVCHVGLGAVWIFGPTGEPVLRINSAHGNMTTNCAFGGPQNKRLFITQGCSILVADTPVAGARMYSHAEEDAAHAPGH</sequence>
<keyword evidence="2" id="KW-0862">Zinc</keyword>
<dbReference type="PRINTS" id="PR01790">
    <property type="entry name" value="SMP30FAMILY"/>
</dbReference>